<dbReference type="Proteomes" id="UP001164746">
    <property type="component" value="Chromosome 3"/>
</dbReference>
<keyword evidence="2" id="KW-1185">Reference proteome</keyword>
<reference evidence="1" key="1">
    <citation type="submission" date="2022-11" db="EMBL/GenBank/DDBJ databases">
        <title>Centuries of genome instability and evolution in soft-shell clam transmissible cancer (bioRxiv).</title>
        <authorList>
            <person name="Hart S.F.M."/>
            <person name="Yonemitsu M.A."/>
            <person name="Giersch R.M."/>
            <person name="Beal B.F."/>
            <person name="Arriagada G."/>
            <person name="Davis B.W."/>
            <person name="Ostrander E.A."/>
            <person name="Goff S.P."/>
            <person name="Metzger M.J."/>
        </authorList>
    </citation>
    <scope>NUCLEOTIDE SEQUENCE</scope>
    <source>
        <strain evidence="1">MELC-2E11</strain>
        <tissue evidence="1">Siphon/mantle</tissue>
    </source>
</reference>
<evidence type="ECO:0000313" key="2">
    <source>
        <dbReference type="Proteomes" id="UP001164746"/>
    </source>
</evidence>
<proteinExistence type="predicted"/>
<organism evidence="1 2">
    <name type="scientific">Mya arenaria</name>
    <name type="common">Soft-shell clam</name>
    <dbReference type="NCBI Taxonomy" id="6604"/>
    <lineage>
        <taxon>Eukaryota</taxon>
        <taxon>Metazoa</taxon>
        <taxon>Spiralia</taxon>
        <taxon>Lophotrochozoa</taxon>
        <taxon>Mollusca</taxon>
        <taxon>Bivalvia</taxon>
        <taxon>Autobranchia</taxon>
        <taxon>Heteroconchia</taxon>
        <taxon>Euheterodonta</taxon>
        <taxon>Imparidentia</taxon>
        <taxon>Neoheterodontei</taxon>
        <taxon>Myida</taxon>
        <taxon>Myoidea</taxon>
        <taxon>Myidae</taxon>
        <taxon>Mya</taxon>
    </lineage>
</organism>
<protein>
    <submittedName>
        <fullName evidence="1">Uncharacterized protein</fullName>
    </submittedName>
</protein>
<evidence type="ECO:0000313" key="1">
    <source>
        <dbReference type="EMBL" id="WAR00286.1"/>
    </source>
</evidence>
<name>A0ABY7DVF5_MYAAR</name>
<dbReference type="EMBL" id="CP111014">
    <property type="protein sequence ID" value="WAR00286.1"/>
    <property type="molecule type" value="Genomic_DNA"/>
</dbReference>
<gene>
    <name evidence="1" type="ORF">MAR_024658</name>
</gene>
<sequence length="216" mass="24823">MVTSRLLMARSWDLISSCNMDGFLASSKKTRHRPSRCLSSINESPLFQINDTVVVVAIEYLEKISGNRGIQFPVKLSTHTMIMLIISLDQKIQPRSADHTEQIERRYCNLTAFSRDFSRWFPPERELCVGHCVKWMRSPNKSSGHAIQLNKIEAYLPSKMGIRTLAVQIDDLKQEYFPGNQVSGRVVLEISEELKVRSYKSACSRIRNRHGVYLMD</sequence>
<accession>A0ABY7DVF5</accession>